<accession>A0ABS1TP24</accession>
<dbReference type="RefSeq" id="WP_202654372.1">
    <property type="nucleotide sequence ID" value="NZ_JAESWB010000171.1"/>
</dbReference>
<keyword evidence="1" id="KW-0812">Transmembrane</keyword>
<dbReference type="EMBL" id="JAESWB010000171">
    <property type="protein sequence ID" value="MBL4953101.1"/>
    <property type="molecule type" value="Genomic_DNA"/>
</dbReference>
<keyword evidence="1" id="KW-1133">Transmembrane helix</keyword>
<feature type="transmembrane region" description="Helical" evidence="1">
    <location>
        <begin position="68"/>
        <end position="85"/>
    </location>
</feature>
<gene>
    <name evidence="2" type="ORF">JK635_12875</name>
</gene>
<keyword evidence="1" id="KW-0472">Membrane</keyword>
<reference evidence="2 3" key="1">
    <citation type="submission" date="2021-01" db="EMBL/GenBank/DDBJ databases">
        <title>Genome public.</title>
        <authorList>
            <person name="Liu C."/>
            <person name="Sun Q."/>
        </authorList>
    </citation>
    <scope>NUCLEOTIDE SEQUENCE [LARGE SCALE GENOMIC DNA]</scope>
    <source>
        <strain evidence="2 3">YIM B02564</strain>
    </source>
</reference>
<sequence length="90" mass="10145">MNNLEVMKQRNLFIIKATWLFFAIDIPINLLQGNFATVKVLIVVAIPALVLMTYLVKKNTSARLVMDLDLILILAVLFILNIKAAKEAFT</sequence>
<organism evidence="2 3">
    <name type="scientific">Neobacillus paridis</name>
    <dbReference type="NCBI Taxonomy" id="2803862"/>
    <lineage>
        <taxon>Bacteria</taxon>
        <taxon>Bacillati</taxon>
        <taxon>Bacillota</taxon>
        <taxon>Bacilli</taxon>
        <taxon>Bacillales</taxon>
        <taxon>Bacillaceae</taxon>
        <taxon>Neobacillus</taxon>
    </lineage>
</organism>
<proteinExistence type="predicted"/>
<evidence type="ECO:0000313" key="2">
    <source>
        <dbReference type="EMBL" id="MBL4953101.1"/>
    </source>
</evidence>
<dbReference type="Proteomes" id="UP000623967">
    <property type="component" value="Unassembled WGS sequence"/>
</dbReference>
<keyword evidence="3" id="KW-1185">Reference proteome</keyword>
<feature type="transmembrane region" description="Helical" evidence="1">
    <location>
        <begin position="36"/>
        <end position="56"/>
    </location>
</feature>
<comment type="caution">
    <text evidence="2">The sequence shown here is derived from an EMBL/GenBank/DDBJ whole genome shotgun (WGS) entry which is preliminary data.</text>
</comment>
<evidence type="ECO:0000313" key="3">
    <source>
        <dbReference type="Proteomes" id="UP000623967"/>
    </source>
</evidence>
<evidence type="ECO:0000256" key="1">
    <source>
        <dbReference type="SAM" id="Phobius"/>
    </source>
</evidence>
<name>A0ABS1TP24_9BACI</name>
<protein>
    <submittedName>
        <fullName evidence="2">Uncharacterized protein</fullName>
    </submittedName>
</protein>
<feature type="transmembrane region" description="Helical" evidence="1">
    <location>
        <begin position="12"/>
        <end position="30"/>
    </location>
</feature>